<dbReference type="Proteomes" id="UP000189670">
    <property type="component" value="Unassembled WGS sequence"/>
</dbReference>
<name>A0A1V1P2N2_9BACT</name>
<evidence type="ECO:0000313" key="1">
    <source>
        <dbReference type="EMBL" id="ETR69016.1"/>
    </source>
</evidence>
<proteinExistence type="predicted"/>
<accession>A0A1V1P2N2</accession>
<reference evidence="2" key="1">
    <citation type="submission" date="2012-11" db="EMBL/GenBank/DDBJ databases">
        <authorList>
            <person name="Lucero-Rivera Y.E."/>
            <person name="Tovar-Ramirez D."/>
        </authorList>
    </citation>
    <scope>NUCLEOTIDE SEQUENCE [LARGE SCALE GENOMIC DNA]</scope>
    <source>
        <strain evidence="2">Araruama</strain>
    </source>
</reference>
<sequence>MEKGKVDGLFTASYKEKRKKYGRYPEVNGKVDPSRRFTSASYALYRLKGSDVQYDGKNFHVNWSTFVEIQHFKNC</sequence>
<comment type="caution">
    <text evidence="1">The sequence shown here is derived from an EMBL/GenBank/DDBJ whole genome shotgun (WGS) entry which is preliminary data.</text>
</comment>
<gene>
    <name evidence="1" type="ORF">OMM_09956</name>
</gene>
<organism evidence="1 2">
    <name type="scientific">Candidatus Magnetoglobus multicellularis str. Araruama</name>
    <dbReference type="NCBI Taxonomy" id="890399"/>
    <lineage>
        <taxon>Bacteria</taxon>
        <taxon>Pseudomonadati</taxon>
        <taxon>Thermodesulfobacteriota</taxon>
        <taxon>Desulfobacteria</taxon>
        <taxon>Desulfobacterales</taxon>
        <taxon>Desulfobacteraceae</taxon>
        <taxon>Candidatus Magnetoglobus</taxon>
    </lineage>
</organism>
<dbReference type="EMBL" id="ATBP01000762">
    <property type="protein sequence ID" value="ETR69016.1"/>
    <property type="molecule type" value="Genomic_DNA"/>
</dbReference>
<evidence type="ECO:0000313" key="2">
    <source>
        <dbReference type="Proteomes" id="UP000189670"/>
    </source>
</evidence>
<protein>
    <submittedName>
        <fullName evidence="1">Uncharacterized protein</fullName>
    </submittedName>
</protein>
<dbReference type="AlphaFoldDB" id="A0A1V1P2N2"/>